<dbReference type="AlphaFoldDB" id="A0A4Z0JKX6"/>
<keyword evidence="5" id="KW-1185">Reference proteome</keyword>
<evidence type="ECO:0000259" key="3">
    <source>
        <dbReference type="Pfam" id="PF00535"/>
    </source>
</evidence>
<sequence>MFLGVKKLFGLASIIIPVYNGSHYLDSLMLMLEKQTYSKIEVLIIDDGSSDNTWQKLTTYTSRNFNLRIFKQKENKGVSAARNKGIENAAGTFLFFIDADDLIENDYVYKMIKIICEKNVQFLTCGYTEFSGGQDTFVRSECSVSSDLNQAMSLVLKHHGICSALWNKVFLSSVVQRNDLKFDESIYIGEDMLFIALYLSNVESWCEIADVLYHYRINNDGVMQNYKISNEFNKNWISEWKAVNIAEAKVLKSTSKFNSDVFLHKKMKITLKLVGRIKKYNYYTKDSKEIIKYLRKNILLLLTNRSFSFKEKVKALFLYL</sequence>
<gene>
    <name evidence="4" type="ORF">EGT49_08200</name>
</gene>
<dbReference type="InterPro" id="IPR001173">
    <property type="entry name" value="Glyco_trans_2-like"/>
</dbReference>
<dbReference type="Gene3D" id="3.90.550.10">
    <property type="entry name" value="Spore Coat Polysaccharide Biosynthesis Protein SpsA, Chain A"/>
    <property type="match status" value="1"/>
</dbReference>
<name>A0A4Z0JKX6_9LACO</name>
<evidence type="ECO:0000256" key="2">
    <source>
        <dbReference type="ARBA" id="ARBA00022679"/>
    </source>
</evidence>
<evidence type="ECO:0000256" key="1">
    <source>
        <dbReference type="ARBA" id="ARBA00022676"/>
    </source>
</evidence>
<accession>A0A4Z0JKX6</accession>
<organism evidence="4 5">
    <name type="scientific">Companilactobacillus suantsaicola</name>
    <dbReference type="NCBI Taxonomy" id="2487723"/>
    <lineage>
        <taxon>Bacteria</taxon>
        <taxon>Bacillati</taxon>
        <taxon>Bacillota</taxon>
        <taxon>Bacilli</taxon>
        <taxon>Lactobacillales</taxon>
        <taxon>Lactobacillaceae</taxon>
        <taxon>Companilactobacillus</taxon>
    </lineage>
</organism>
<keyword evidence="1" id="KW-0328">Glycosyltransferase</keyword>
<dbReference type="CDD" id="cd00761">
    <property type="entry name" value="Glyco_tranf_GTA_type"/>
    <property type="match status" value="1"/>
</dbReference>
<dbReference type="GO" id="GO:0016757">
    <property type="term" value="F:glycosyltransferase activity"/>
    <property type="evidence" value="ECO:0007669"/>
    <property type="project" value="UniProtKB-KW"/>
</dbReference>
<evidence type="ECO:0000313" key="5">
    <source>
        <dbReference type="Proteomes" id="UP000298021"/>
    </source>
</evidence>
<dbReference type="InterPro" id="IPR029044">
    <property type="entry name" value="Nucleotide-diphossugar_trans"/>
</dbReference>
<dbReference type="Proteomes" id="UP000298021">
    <property type="component" value="Unassembled WGS sequence"/>
</dbReference>
<dbReference type="SUPFAM" id="SSF53448">
    <property type="entry name" value="Nucleotide-diphospho-sugar transferases"/>
    <property type="match status" value="1"/>
</dbReference>
<dbReference type="PANTHER" id="PTHR22916:SF51">
    <property type="entry name" value="GLYCOSYLTRANSFERASE EPSH-RELATED"/>
    <property type="match status" value="1"/>
</dbReference>
<evidence type="ECO:0000313" key="4">
    <source>
        <dbReference type="EMBL" id="TGD22752.1"/>
    </source>
</evidence>
<feature type="domain" description="Glycosyltransferase 2-like" evidence="3">
    <location>
        <begin position="13"/>
        <end position="142"/>
    </location>
</feature>
<dbReference type="Pfam" id="PF00535">
    <property type="entry name" value="Glycos_transf_2"/>
    <property type="match status" value="1"/>
</dbReference>
<comment type="caution">
    <text evidence="4">The sequence shown here is derived from an EMBL/GenBank/DDBJ whole genome shotgun (WGS) entry which is preliminary data.</text>
</comment>
<protein>
    <submittedName>
        <fullName evidence="4">Glycosyltransferase</fullName>
    </submittedName>
</protein>
<keyword evidence="2 4" id="KW-0808">Transferase</keyword>
<reference evidence="4 5" key="1">
    <citation type="submission" date="2018-10" db="EMBL/GenBank/DDBJ databases">
        <title>Lactobacillus sp. R7 and Lactobacillus sp. R19 isolated from fermented mustard green product of Taiwan.</title>
        <authorList>
            <person name="Lin S.-T."/>
        </authorList>
    </citation>
    <scope>NUCLEOTIDE SEQUENCE [LARGE SCALE GENOMIC DNA]</scope>
    <source>
        <strain evidence="4 5">BCRC 81127</strain>
    </source>
</reference>
<dbReference type="PANTHER" id="PTHR22916">
    <property type="entry name" value="GLYCOSYLTRANSFERASE"/>
    <property type="match status" value="1"/>
</dbReference>
<proteinExistence type="predicted"/>
<dbReference type="EMBL" id="RKLY01000019">
    <property type="protein sequence ID" value="TGD22752.1"/>
    <property type="molecule type" value="Genomic_DNA"/>
</dbReference>
<dbReference type="OrthoDB" id="1640114at2"/>